<keyword evidence="2 5" id="KW-0540">Nuclease</keyword>
<dbReference type="Pfam" id="PF13742">
    <property type="entry name" value="tRNA_anti_2"/>
    <property type="match status" value="1"/>
</dbReference>
<feature type="domain" description="OB-fold nucleic acid binding" evidence="8">
    <location>
        <begin position="8"/>
        <end position="101"/>
    </location>
</feature>
<evidence type="ECO:0000313" key="9">
    <source>
        <dbReference type="EMBL" id="MDN4074697.1"/>
    </source>
</evidence>
<feature type="domain" description="Exonuclease VII large subunit C-terminal" evidence="7">
    <location>
        <begin position="125"/>
        <end position="439"/>
    </location>
</feature>
<keyword evidence="10" id="KW-1185">Reference proteome</keyword>
<comment type="catalytic activity">
    <reaction evidence="5 6">
        <text>Exonucleolytic cleavage in either 5'- to 3'- or 3'- to 5'-direction to yield nucleoside 5'-phosphates.</text>
        <dbReference type="EC" id="3.1.11.6"/>
    </reaction>
</comment>
<dbReference type="GO" id="GO:0008855">
    <property type="term" value="F:exodeoxyribonuclease VII activity"/>
    <property type="evidence" value="ECO:0007669"/>
    <property type="project" value="UniProtKB-EC"/>
</dbReference>
<evidence type="ECO:0000313" key="10">
    <source>
        <dbReference type="Proteomes" id="UP001168694"/>
    </source>
</evidence>
<accession>A0ABT8E9Y1</accession>
<reference evidence="9" key="1">
    <citation type="submission" date="2023-06" db="EMBL/GenBank/DDBJ databases">
        <title>Draft Genome Sequences of Representative Paenibacillus Polymyxa, Bacillus cereus, Fictibacillus sp., and Brevibacillus agri Strains Isolated from Amazonian Dark Earth.</title>
        <authorList>
            <person name="Pellegrinetti T.A."/>
            <person name="Cunha I.C.M."/>
            <person name="Chaves M.G."/>
            <person name="Freitas A.S."/>
            <person name="Silva A.V.R."/>
            <person name="Tsai S.M."/>
            <person name="Mendes L.W."/>
        </authorList>
    </citation>
    <scope>NUCLEOTIDE SEQUENCE</scope>
    <source>
        <strain evidence="9">CENA-BCM004</strain>
    </source>
</reference>
<comment type="subunit">
    <text evidence="5">Heterooligomer composed of large and small subunits.</text>
</comment>
<evidence type="ECO:0000256" key="3">
    <source>
        <dbReference type="ARBA" id="ARBA00022801"/>
    </source>
</evidence>
<dbReference type="HAMAP" id="MF_00378">
    <property type="entry name" value="Exonuc_7_L"/>
    <property type="match status" value="1"/>
</dbReference>
<dbReference type="PANTHER" id="PTHR30008">
    <property type="entry name" value="EXODEOXYRIBONUCLEASE 7 LARGE SUBUNIT"/>
    <property type="match status" value="1"/>
</dbReference>
<organism evidence="9 10">
    <name type="scientific">Fictibacillus terranigra</name>
    <dbReference type="NCBI Taxonomy" id="3058424"/>
    <lineage>
        <taxon>Bacteria</taxon>
        <taxon>Bacillati</taxon>
        <taxon>Bacillota</taxon>
        <taxon>Bacilli</taxon>
        <taxon>Bacillales</taxon>
        <taxon>Fictibacillaceae</taxon>
        <taxon>Fictibacillus</taxon>
    </lineage>
</organism>
<evidence type="ECO:0000256" key="6">
    <source>
        <dbReference type="RuleBase" id="RU004355"/>
    </source>
</evidence>
<dbReference type="Proteomes" id="UP001168694">
    <property type="component" value="Unassembled WGS sequence"/>
</dbReference>
<dbReference type="EC" id="3.1.11.6" evidence="5"/>
<evidence type="ECO:0000259" key="7">
    <source>
        <dbReference type="Pfam" id="PF02601"/>
    </source>
</evidence>
<dbReference type="RefSeq" id="WP_290400810.1">
    <property type="nucleotide sequence ID" value="NZ_JAUHLN010000003.1"/>
</dbReference>
<keyword evidence="1 5" id="KW-0963">Cytoplasm</keyword>
<dbReference type="InterPro" id="IPR020579">
    <property type="entry name" value="Exonuc_VII_lsu_C"/>
</dbReference>
<comment type="similarity">
    <text evidence="5 6">Belongs to the XseA family.</text>
</comment>
<sequence length="449" mass="51061">MQNDRYVTISSVTRYIKRVFEEDDNLNNVWVRGELSNVKRHSRGHLYFTLKDEHSKVNAVMFSGNNRFLSFQPEEGMKVLIQGEISVYEPQGQYQLYARTMKKDGVGNLFLAYEELKRKLESEGLFDSSRKKKVPSFPDEIGVITSPTGAAVRDIITTIRRRFPIAKVTVYPVLVQGSGAAASIAKAIEKANRGPSHVLIIGRGGGSIEELWAFNEELVARAIYGSTIPVISAVGHETDFTIADFVADLRAPTPTAAAELAVPHIAELHDRLAQRHFRLTRAVGDQIAQYRQRLSRLQKSYAFRYPDQLIKQKEVELDRVLEMMTREMNRNIERQKSKIRQMQKQLSYFSPGDQILKMKEKQLKLGKSLIRSMQQQVKGSQSGFQSKLSRLNALNPLAVMERGYSLVYREDEQLVKSVKQIQPGDTIKVRLQDGKLDCQVWGLEEKNNG</sequence>
<keyword evidence="4 5" id="KW-0269">Exonuclease</keyword>
<dbReference type="InterPro" id="IPR003753">
    <property type="entry name" value="Exonuc_VII_L"/>
</dbReference>
<dbReference type="InterPro" id="IPR025824">
    <property type="entry name" value="OB-fold_nuc-bd_dom"/>
</dbReference>
<gene>
    <name evidence="5 9" type="primary">xseA</name>
    <name evidence="9" type="ORF">QYF49_17070</name>
</gene>
<evidence type="ECO:0000256" key="5">
    <source>
        <dbReference type="HAMAP-Rule" id="MF_00378"/>
    </source>
</evidence>
<dbReference type="NCBIfam" id="TIGR00237">
    <property type="entry name" value="xseA"/>
    <property type="match status" value="1"/>
</dbReference>
<comment type="subcellular location">
    <subcellularLocation>
        <location evidence="5 6">Cytoplasm</location>
    </subcellularLocation>
</comment>
<evidence type="ECO:0000259" key="8">
    <source>
        <dbReference type="Pfam" id="PF13742"/>
    </source>
</evidence>
<name>A0ABT8E9Y1_9BACL</name>
<comment type="caution">
    <text evidence="9">The sequence shown here is derived from an EMBL/GenBank/DDBJ whole genome shotgun (WGS) entry which is preliminary data.</text>
</comment>
<dbReference type="PANTHER" id="PTHR30008:SF0">
    <property type="entry name" value="EXODEOXYRIBONUCLEASE 7 LARGE SUBUNIT"/>
    <property type="match status" value="1"/>
</dbReference>
<protein>
    <recommendedName>
        <fullName evidence="5">Exodeoxyribonuclease 7 large subunit</fullName>
        <ecNumber evidence="5">3.1.11.6</ecNumber>
    </recommendedName>
    <alternativeName>
        <fullName evidence="5">Exodeoxyribonuclease VII large subunit</fullName>
        <shortName evidence="5">Exonuclease VII large subunit</shortName>
    </alternativeName>
</protein>
<comment type="function">
    <text evidence="5">Bidirectionally degrades single-stranded DNA into large acid-insoluble oligonucleotides, which are then degraded further into small acid-soluble oligonucleotides.</text>
</comment>
<dbReference type="CDD" id="cd04489">
    <property type="entry name" value="ExoVII_LU_OBF"/>
    <property type="match status" value="1"/>
</dbReference>
<dbReference type="EMBL" id="JAUHLN010000003">
    <property type="protein sequence ID" value="MDN4074697.1"/>
    <property type="molecule type" value="Genomic_DNA"/>
</dbReference>
<evidence type="ECO:0000256" key="4">
    <source>
        <dbReference type="ARBA" id="ARBA00022839"/>
    </source>
</evidence>
<keyword evidence="3 5" id="KW-0378">Hydrolase</keyword>
<evidence type="ECO:0000256" key="1">
    <source>
        <dbReference type="ARBA" id="ARBA00022490"/>
    </source>
</evidence>
<proteinExistence type="inferred from homology"/>
<evidence type="ECO:0000256" key="2">
    <source>
        <dbReference type="ARBA" id="ARBA00022722"/>
    </source>
</evidence>
<dbReference type="Pfam" id="PF02601">
    <property type="entry name" value="Exonuc_VII_L"/>
    <property type="match status" value="1"/>
</dbReference>